<dbReference type="InterPro" id="IPR043376">
    <property type="entry name" value="NPG1-like"/>
</dbReference>
<feature type="compositionally biased region" description="Basic and acidic residues" evidence="1">
    <location>
        <begin position="784"/>
        <end position="795"/>
    </location>
</feature>
<evidence type="ECO:0000313" key="2">
    <source>
        <dbReference type="EMBL" id="MQM22824.1"/>
    </source>
</evidence>
<sequence>MVSVFSPLHSSRVQDGHSDLGDNMLCACSGEQFRLDEVPQSPESLATRDFSVSGLSSRTGEWESRFDDSQVDDVESTLKETLSLNYEEARALLGRLEYQRGNLDAALQVFQGINICGLKPRMIRAIAERPRQRRIRSKGGAMLPSVMSMHSVCLLLEAILLKSKSLDGLGQVTEAAVECKYILDIVEAACPNGMADSIEDGCKLQEIFHQSLTLLPKLWKKSGFLDEVVYAYRRALTKPWNLPLHKLASFQKDLAALLLYGGVDANLPHTLQQVCSSSPMNNVEEAVLLLFILMRKVALQEIDWDPEIMDHLSFALSVCGQFDILAIHVEQLLPGIYRRRERWYLLALCYSAAGQDDVALNLLRKSVGYSERKSNPHLPSLLLGAKLCSQSKRHASEGVDFSQRAIKNVDHQGKHFTGLAYRLLGICCGLCARSCVFDSERVSLNQQTLNALQHASMVQKNDAESIFSLGTETAMQGNLSAALVNATKYLDMVGGSSVKGWKLLALVVSAEKNFRDAEAIINLAIDEAGTHDQLGFLRLKGILQNLQEQPVHAIETYRILLAMVQAQREHLATYLDKKETLEKNVELDAWLDLSSIYRRLESWSDSEICLNKAKSIAYFSPKCWHMKGKLLEAQTRHQEAMLAFAASLSMDPDYVPSMVSAAATLCKLGEKALPIARSFLMNALRLEPMNHEAWLNLGHVSKMEGFLLQAADCFQAAYELKQSSPVQDVEPSSATGDRHLPYTSVRPDLLRPNKENASTLLAPSVGTTQPWLADDPLTRTWGVGRRDPVSHERTLAGDPLPSTSTSPLLALTTTSLRQWPPRRQLPWK</sequence>
<feature type="region of interest" description="Disordered" evidence="1">
    <location>
        <begin position="725"/>
        <end position="749"/>
    </location>
</feature>
<dbReference type="OrthoDB" id="29013at2759"/>
<dbReference type="EMBL" id="NMUH01014070">
    <property type="protein sequence ID" value="MQM22824.1"/>
    <property type="molecule type" value="Genomic_DNA"/>
</dbReference>
<comment type="caution">
    <text evidence="2">The sequence shown here is derived from an EMBL/GenBank/DDBJ whole genome shotgun (WGS) entry which is preliminary data.</text>
</comment>
<dbReference type="AlphaFoldDB" id="A0A843XSG5"/>
<dbReference type="InterPro" id="IPR011990">
    <property type="entry name" value="TPR-like_helical_dom_sf"/>
</dbReference>
<protein>
    <submittedName>
        <fullName evidence="2">Uncharacterized protein</fullName>
    </submittedName>
</protein>
<proteinExistence type="predicted"/>
<name>A0A843XSG5_COLES</name>
<dbReference type="SMART" id="SM00028">
    <property type="entry name" value="TPR"/>
    <property type="match status" value="5"/>
</dbReference>
<keyword evidence="3" id="KW-1185">Reference proteome</keyword>
<dbReference type="PANTHER" id="PTHR44102:SF4">
    <property type="entry name" value="PROTEIN NPGR1"/>
    <property type="match status" value="1"/>
</dbReference>
<accession>A0A843XSG5</accession>
<organism evidence="2 3">
    <name type="scientific">Colocasia esculenta</name>
    <name type="common">Wild taro</name>
    <name type="synonym">Arum esculentum</name>
    <dbReference type="NCBI Taxonomy" id="4460"/>
    <lineage>
        <taxon>Eukaryota</taxon>
        <taxon>Viridiplantae</taxon>
        <taxon>Streptophyta</taxon>
        <taxon>Embryophyta</taxon>
        <taxon>Tracheophyta</taxon>
        <taxon>Spermatophyta</taxon>
        <taxon>Magnoliopsida</taxon>
        <taxon>Liliopsida</taxon>
        <taxon>Araceae</taxon>
        <taxon>Aroideae</taxon>
        <taxon>Colocasieae</taxon>
        <taxon>Colocasia</taxon>
    </lineage>
</organism>
<dbReference type="Proteomes" id="UP000652761">
    <property type="component" value="Unassembled WGS sequence"/>
</dbReference>
<reference evidence="2" key="1">
    <citation type="submission" date="2017-07" db="EMBL/GenBank/DDBJ databases">
        <title>Taro Niue Genome Assembly and Annotation.</title>
        <authorList>
            <person name="Atibalentja N."/>
            <person name="Keating K."/>
            <person name="Fields C.J."/>
        </authorList>
    </citation>
    <scope>NUCLEOTIDE SEQUENCE</scope>
    <source>
        <strain evidence="2">Niue_2</strain>
        <tissue evidence="2">Leaf</tissue>
    </source>
</reference>
<feature type="region of interest" description="Disordered" evidence="1">
    <location>
        <begin position="782"/>
        <end position="807"/>
    </location>
</feature>
<evidence type="ECO:0000313" key="3">
    <source>
        <dbReference type="Proteomes" id="UP000652761"/>
    </source>
</evidence>
<dbReference type="Gene3D" id="1.25.40.10">
    <property type="entry name" value="Tetratricopeptide repeat domain"/>
    <property type="match status" value="3"/>
</dbReference>
<evidence type="ECO:0000256" key="1">
    <source>
        <dbReference type="SAM" id="MobiDB-lite"/>
    </source>
</evidence>
<gene>
    <name evidence="2" type="ORF">Taro_055882</name>
</gene>
<dbReference type="Pfam" id="PF13181">
    <property type="entry name" value="TPR_8"/>
    <property type="match status" value="1"/>
</dbReference>
<dbReference type="SUPFAM" id="SSF48452">
    <property type="entry name" value="TPR-like"/>
    <property type="match status" value="2"/>
</dbReference>
<dbReference type="PANTHER" id="PTHR44102">
    <property type="entry name" value="PROTEIN NPG1"/>
    <property type="match status" value="1"/>
</dbReference>
<dbReference type="InterPro" id="IPR019734">
    <property type="entry name" value="TPR_rpt"/>
</dbReference>
<feature type="compositionally biased region" description="Polar residues" evidence="1">
    <location>
        <begin position="725"/>
        <end position="735"/>
    </location>
</feature>